<keyword evidence="1" id="KW-1133">Transmembrane helix</keyword>
<evidence type="ECO:0000256" key="1">
    <source>
        <dbReference type="SAM" id="Phobius"/>
    </source>
</evidence>
<name>A0A1G8BMD3_9BACT</name>
<evidence type="ECO:0008006" key="5">
    <source>
        <dbReference type="Google" id="ProtNLM"/>
    </source>
</evidence>
<dbReference type="InterPro" id="IPR021768">
    <property type="entry name" value="DUF3332"/>
</dbReference>
<dbReference type="Pfam" id="PF11810">
    <property type="entry name" value="DUF3332"/>
    <property type="match status" value="1"/>
</dbReference>
<feature type="signal peptide" evidence="2">
    <location>
        <begin position="1"/>
        <end position="21"/>
    </location>
</feature>
<dbReference type="Proteomes" id="UP000198779">
    <property type="component" value="Unassembled WGS sequence"/>
</dbReference>
<evidence type="ECO:0000256" key="2">
    <source>
        <dbReference type="SAM" id="SignalP"/>
    </source>
</evidence>
<evidence type="ECO:0000313" key="3">
    <source>
        <dbReference type="EMBL" id="SDH34228.1"/>
    </source>
</evidence>
<keyword evidence="2" id="KW-0732">Signal</keyword>
<feature type="transmembrane region" description="Helical" evidence="1">
    <location>
        <begin position="48"/>
        <end position="69"/>
    </location>
</feature>
<feature type="chain" id="PRO_5011752865" description="DUF3332 domain-containing protein" evidence="2">
    <location>
        <begin position="22"/>
        <end position="182"/>
    </location>
</feature>
<evidence type="ECO:0000313" key="4">
    <source>
        <dbReference type="Proteomes" id="UP000198779"/>
    </source>
</evidence>
<dbReference type="EMBL" id="FNCQ01000023">
    <property type="protein sequence ID" value="SDH34228.1"/>
    <property type="molecule type" value="Genomic_DNA"/>
</dbReference>
<keyword evidence="4" id="KW-1185">Reference proteome</keyword>
<keyword evidence="1" id="KW-0812">Transmembrane</keyword>
<gene>
    <name evidence="3" type="ORF">SAMN04487901_12314</name>
</gene>
<dbReference type="RefSeq" id="WP_091819152.1">
    <property type="nucleotide sequence ID" value="NZ_FNCQ01000023.1"/>
</dbReference>
<accession>A0A1G8BMD3</accession>
<dbReference type="STRING" id="645274.SAMN04487901_12314"/>
<proteinExistence type="predicted"/>
<keyword evidence="1" id="KW-0472">Membrane</keyword>
<dbReference type="AlphaFoldDB" id="A0A1G8BMD3"/>
<reference evidence="4" key="1">
    <citation type="submission" date="2016-10" db="EMBL/GenBank/DDBJ databases">
        <authorList>
            <person name="Varghese N."/>
            <person name="Submissions S."/>
        </authorList>
    </citation>
    <scope>NUCLEOTIDE SEQUENCE [LARGE SCALE GENOMIC DNA]</scope>
    <source>
        <strain evidence="4">BP1-148</strain>
    </source>
</reference>
<organism evidence="3 4">
    <name type="scientific">Prevotella communis</name>
    <dbReference type="NCBI Taxonomy" id="2913614"/>
    <lineage>
        <taxon>Bacteria</taxon>
        <taxon>Pseudomonadati</taxon>
        <taxon>Bacteroidota</taxon>
        <taxon>Bacteroidia</taxon>
        <taxon>Bacteroidales</taxon>
        <taxon>Prevotellaceae</taxon>
        <taxon>Prevotella</taxon>
    </lineage>
</organism>
<sequence length="182" mass="19859">MKKISLSAACVLLAGSFLCSSCIGSFSLFNKYEKWQCNMTSNKYVNGIVGLILQPIVGGVCLFADAVVLNTIEFWTGSNPLAANKVQTVKGQDGRYYAVKTLKNGYEVKAPNGEVTLFIHDSKTESWSISQNGVTKEIIRFNADGTIQASLQNGEKLTVSNDQAGMQKVREAVYNDNCFALH</sequence>
<protein>
    <recommendedName>
        <fullName evidence="5">DUF3332 domain-containing protein</fullName>
    </recommendedName>
</protein>